<evidence type="ECO:0000256" key="10">
    <source>
        <dbReference type="ARBA" id="ARBA00022824"/>
    </source>
</evidence>
<keyword evidence="10" id="KW-0256">Endoplasmic reticulum</keyword>
<feature type="region of interest" description="Disordered" evidence="19">
    <location>
        <begin position="1095"/>
        <end position="1303"/>
    </location>
</feature>
<dbReference type="GO" id="GO:0006979">
    <property type="term" value="P:response to oxidative stress"/>
    <property type="evidence" value="ECO:0007669"/>
    <property type="project" value="InterPro"/>
</dbReference>
<feature type="compositionally biased region" description="Polar residues" evidence="19">
    <location>
        <begin position="1130"/>
        <end position="1139"/>
    </location>
</feature>
<keyword evidence="8 17" id="KW-0853">WD repeat</keyword>
<dbReference type="Gene3D" id="1.20.940.10">
    <property type="entry name" value="Functional domain of the splicing factor Prp18"/>
    <property type="match status" value="1"/>
</dbReference>
<gene>
    <name evidence="21" type="ORF">KUDE01_025134</name>
</gene>
<evidence type="ECO:0000256" key="3">
    <source>
        <dbReference type="ARBA" id="ARBA00006926"/>
    </source>
</evidence>
<evidence type="ECO:0000256" key="12">
    <source>
        <dbReference type="ARBA" id="ARBA00022927"/>
    </source>
</evidence>
<dbReference type="Gene3D" id="1.25.40.1030">
    <property type="match status" value="1"/>
</dbReference>
<feature type="compositionally biased region" description="Pro residues" evidence="19">
    <location>
        <begin position="1158"/>
        <end position="1171"/>
    </location>
</feature>
<evidence type="ECO:0000256" key="8">
    <source>
        <dbReference type="ARBA" id="ARBA00022574"/>
    </source>
</evidence>
<dbReference type="InterPro" id="IPR015943">
    <property type="entry name" value="WD40/YVTN_repeat-like_dom_sf"/>
</dbReference>
<dbReference type="InterPro" id="IPR000889">
    <property type="entry name" value="Glutathione_peroxidase"/>
</dbReference>
<evidence type="ECO:0000256" key="1">
    <source>
        <dbReference type="ARBA" id="ARBA00004299"/>
    </source>
</evidence>
<evidence type="ECO:0000313" key="21">
    <source>
        <dbReference type="EMBL" id="KAK1881971.1"/>
    </source>
</evidence>
<feature type="repeat" description="WD" evidence="17">
    <location>
        <begin position="560"/>
        <end position="602"/>
    </location>
</feature>
<evidence type="ECO:0000256" key="15">
    <source>
        <dbReference type="ARBA" id="ARBA00023329"/>
    </source>
</evidence>
<dbReference type="InterPro" id="IPR040251">
    <property type="entry name" value="SEC31-like"/>
</dbReference>
<keyword evidence="5" id="KW-0813">Transport</keyword>
<dbReference type="GO" id="GO:0090110">
    <property type="term" value="P:COPII-coated vesicle cargo loading"/>
    <property type="evidence" value="ECO:0007669"/>
    <property type="project" value="TreeGrafter"/>
</dbReference>
<accession>A0AAD9BF96</accession>
<dbReference type="Gene3D" id="3.40.30.10">
    <property type="entry name" value="Glutaredoxin"/>
    <property type="match status" value="1"/>
</dbReference>
<evidence type="ECO:0000256" key="16">
    <source>
        <dbReference type="ARBA" id="ARBA00025471"/>
    </source>
</evidence>
<evidence type="ECO:0000256" key="7">
    <source>
        <dbReference type="ARBA" id="ARBA00022559"/>
    </source>
</evidence>
<keyword evidence="15" id="KW-0968">Cytoplasmic vesicle</keyword>
<feature type="compositionally biased region" description="Low complexity" evidence="19">
    <location>
        <begin position="1238"/>
        <end position="1254"/>
    </location>
</feature>
<comment type="caution">
    <text evidence="21">The sequence shown here is derived from an EMBL/GenBank/DDBJ whole genome shotgun (WGS) entry which is preliminary data.</text>
</comment>
<keyword evidence="7 18" id="KW-0575">Peroxidase</keyword>
<dbReference type="PANTHER" id="PTHR13923:SF22">
    <property type="entry name" value="PROTEIN TRANSPORT PROTEIN SEC31B"/>
    <property type="match status" value="1"/>
</dbReference>
<evidence type="ECO:0000256" key="6">
    <source>
        <dbReference type="ARBA" id="ARBA00022490"/>
    </source>
</evidence>
<dbReference type="Pfam" id="PF12931">
    <property type="entry name" value="TPR_Sec16"/>
    <property type="match status" value="1"/>
</dbReference>
<evidence type="ECO:0000259" key="20">
    <source>
        <dbReference type="Pfam" id="PF12931"/>
    </source>
</evidence>
<dbReference type="PROSITE" id="PS50082">
    <property type="entry name" value="WD_REPEATS_2"/>
    <property type="match status" value="2"/>
</dbReference>
<evidence type="ECO:0000256" key="18">
    <source>
        <dbReference type="RuleBase" id="RU000499"/>
    </source>
</evidence>
<evidence type="ECO:0000256" key="19">
    <source>
        <dbReference type="SAM" id="MobiDB-lite"/>
    </source>
</evidence>
<dbReference type="SUPFAM" id="SSF50978">
    <property type="entry name" value="WD40 repeat-like"/>
    <property type="match status" value="1"/>
</dbReference>
<dbReference type="GO" id="GO:0004601">
    <property type="term" value="F:peroxidase activity"/>
    <property type="evidence" value="ECO:0007669"/>
    <property type="project" value="UniProtKB-KW"/>
</dbReference>
<feature type="region of interest" description="Disordered" evidence="19">
    <location>
        <begin position="830"/>
        <end position="855"/>
    </location>
</feature>
<dbReference type="GO" id="GO:0030127">
    <property type="term" value="C:COPII vesicle coat"/>
    <property type="evidence" value="ECO:0007669"/>
    <property type="project" value="TreeGrafter"/>
</dbReference>
<dbReference type="GO" id="GO:0005198">
    <property type="term" value="F:structural molecule activity"/>
    <property type="evidence" value="ECO:0007669"/>
    <property type="project" value="TreeGrafter"/>
</dbReference>
<dbReference type="SMART" id="SM00320">
    <property type="entry name" value="WD40"/>
    <property type="match status" value="6"/>
</dbReference>
<organism evidence="21 22">
    <name type="scientific">Dissostichus eleginoides</name>
    <name type="common">Patagonian toothfish</name>
    <name type="synonym">Dissostichus amissus</name>
    <dbReference type="NCBI Taxonomy" id="100907"/>
    <lineage>
        <taxon>Eukaryota</taxon>
        <taxon>Metazoa</taxon>
        <taxon>Chordata</taxon>
        <taxon>Craniata</taxon>
        <taxon>Vertebrata</taxon>
        <taxon>Euteleostomi</taxon>
        <taxon>Actinopterygii</taxon>
        <taxon>Neopterygii</taxon>
        <taxon>Teleostei</taxon>
        <taxon>Neoteleostei</taxon>
        <taxon>Acanthomorphata</taxon>
        <taxon>Eupercaria</taxon>
        <taxon>Perciformes</taxon>
        <taxon>Notothenioidei</taxon>
        <taxon>Nototheniidae</taxon>
        <taxon>Dissostichus</taxon>
    </lineage>
</organism>
<keyword evidence="22" id="KW-1185">Reference proteome</keyword>
<dbReference type="Proteomes" id="UP001228049">
    <property type="component" value="Unassembled WGS sequence"/>
</dbReference>
<keyword evidence="13 18" id="KW-0560">Oxidoreductase</keyword>
<dbReference type="PROSITE" id="PS00678">
    <property type="entry name" value="WD_REPEATS_1"/>
    <property type="match status" value="1"/>
</dbReference>
<evidence type="ECO:0000256" key="2">
    <source>
        <dbReference type="ARBA" id="ARBA00004406"/>
    </source>
</evidence>
<evidence type="ECO:0000256" key="4">
    <source>
        <dbReference type="ARBA" id="ARBA00009358"/>
    </source>
</evidence>
<dbReference type="GO" id="GO:0015031">
    <property type="term" value="P:protein transport"/>
    <property type="evidence" value="ECO:0007669"/>
    <property type="project" value="UniProtKB-KW"/>
</dbReference>
<comment type="similarity">
    <text evidence="3 18">Belongs to the glutathione peroxidase family.</text>
</comment>
<dbReference type="FunFam" id="1.25.40.1030:FF:000011">
    <property type="entry name" value="SEC31 homolog B, COPII coat complex component"/>
    <property type="match status" value="1"/>
</dbReference>
<dbReference type="EMBL" id="JASDAP010000024">
    <property type="protein sequence ID" value="KAK1881971.1"/>
    <property type="molecule type" value="Genomic_DNA"/>
</dbReference>
<dbReference type="GO" id="GO:0070971">
    <property type="term" value="C:endoplasmic reticulum exit site"/>
    <property type="evidence" value="ECO:0007669"/>
    <property type="project" value="TreeGrafter"/>
</dbReference>
<dbReference type="Pfam" id="PF05821">
    <property type="entry name" value="NDUF_B8"/>
    <property type="match status" value="1"/>
</dbReference>
<dbReference type="InterPro" id="IPR036322">
    <property type="entry name" value="WD40_repeat_dom_sf"/>
</dbReference>
<dbReference type="PANTHER" id="PTHR13923">
    <property type="entry name" value="SEC31-RELATED PROTEIN"/>
    <property type="match status" value="1"/>
</dbReference>
<dbReference type="GO" id="GO:0005789">
    <property type="term" value="C:endoplasmic reticulum membrane"/>
    <property type="evidence" value="ECO:0007669"/>
    <property type="project" value="UniProtKB-SubCell"/>
</dbReference>
<proteinExistence type="inferred from homology"/>
<dbReference type="Gene3D" id="2.130.10.10">
    <property type="entry name" value="YVTN repeat-like/Quinoprotein amine dehydrogenase"/>
    <property type="match status" value="1"/>
</dbReference>
<sequence>MYGDLNFTVLAFPSNQFGLQSPEGNHETLNVLKYVRPGGGFVPRFPVFGKVEVNGINEEPLFTYLKESLPYVNPVIGDLKKLYWSPIKVNDIRWNFEKFLITADGLPFKRQLQSVNMAGVGFRRWAQALSRGKGSGLSALLPGCRAASGGSKADLPSSYPLTPEAKAAAAKKYNMRVDDYKPYPDQGEGYGDYPKLPDTSQQERDPWYQWDHPDLRRNWGEPMHWNFDMFTRNRVDTSPTSVSWSTMCKQLFGFLGFMLFMFYLGEKYPVYQPVAPKQYPYNNLYLEKGGDPEKQPEEVDLTLRKMRLKEIQRTAHQAWSPAEHHPIHLALGTSAQQLDASFNTTSALEIFEVDFSDPSLEMQLKGSLPTSNRFHSIVWVNYGMGEDGTGGRLVAGSENGTLTVYNPEVIMSSGAEAVIGQSDKHTGPIRALDFNPFQSNLLASGANDSEIYIWDLNNFSSPMTPGAKTQPAEDISVVSWNRQVQHILASANPSGKAVVWDLRKNEPIIKISDHSNRMHYSGMLWHPEVATQLVLSSEDDRMPVIQMWDLRFATSPLKVFENHTRGILSISWSQADPELLLSSAKDNRILCWNPNTGEVIYELPTTNQWCFDIQWCPRNPALLSAASFDGRITVYSVMGGSLKAQQQSTADTISSSFDAMDPFGTGQVLPPLQVPQPVVQDTIVSPLKKPPKWVRRPVGASFAFGGKLITFENPKPAPVQSPQPVPRQVFVSQVTTETELLQRSRELQAALQSGSFNSYCQAKIQSAKSDAEQDIWKFLLVNFEDEARVKFLRLLGFSKDELERKISKCLGKSFQHNGHGVDAKDLAQKMQQLSTERSDEGDAATPGSVSPADFFSQTPKENSNFQIPVSCDTDGLISQALLVGNFEGAVDLCLNDGRYAEAILLSISGGEELLKKTQQKYLSNQKNSISMLISSVVTQNWSDIVQSCELDNWKEALAALLTYAHPEDFARLCDTLGGRLEHERTEKRCLQACLCYICSGNIEKLVECWALHRDCASPLGLEDLVEKVMMLRKSIERLRNSEVVVQSPILAEKLTCYAGILAAEGSLATAMTYLPENSDQAGIKMLRDRLFHAQEEGASPRTKSTNYESVPAPCPSPGPQQQQPPMPSFYTPQTPTNSGPGLPPFSHVPLPSSTRPALRPPYPQQPAPAPGFLPHQPFQPQRMPGGGPSGFPPPGPSMPAANLSGPQLSPPSSAPRGLPPGGLPPMPSPGVPPTSFMPSTSLPSGPISPSSQPGAPVPMYPGGLHNQGPAPPMAPGPYAPLGSGYPQGGPGAPAVKPFSAPPLAPPPTGFFPWLNSQSEYQGPHEGWNDPPAVRGGPRKKKVPENYTPPAPITAPVMGFPVEAPQPRDHAQVPPGAPQEPNVQLLQQLPAERVEQKEIPAEHMVLRSTFDSLVQRCQLAAGDPQTKRKLDDAGKRLGYLYDKLREQSLSHNILNGLHEISRCVASQNYQRGLEVHTQVVSSSNFSEISAFMPILKVLMTIANKLGV</sequence>
<evidence type="ECO:0000256" key="13">
    <source>
        <dbReference type="ARBA" id="ARBA00023002"/>
    </source>
</evidence>
<evidence type="ECO:0000256" key="5">
    <source>
        <dbReference type="ARBA" id="ARBA00022448"/>
    </source>
</evidence>
<protein>
    <recommendedName>
        <fullName evidence="18">Glutathione peroxidase</fullName>
    </recommendedName>
</protein>
<evidence type="ECO:0000256" key="9">
    <source>
        <dbReference type="ARBA" id="ARBA00022737"/>
    </source>
</evidence>
<dbReference type="GO" id="GO:0007029">
    <property type="term" value="P:endoplasmic reticulum organization"/>
    <property type="evidence" value="ECO:0007669"/>
    <property type="project" value="TreeGrafter"/>
</dbReference>
<keyword evidence="12" id="KW-0653">Protein transport</keyword>
<dbReference type="PRINTS" id="PR01011">
    <property type="entry name" value="GLUTPROXDASE"/>
</dbReference>
<dbReference type="FunFam" id="2.130.10.10:FF:000009">
    <property type="entry name" value="Protein transport protein Sec31A isoform A"/>
    <property type="match status" value="1"/>
</dbReference>
<dbReference type="InterPro" id="IPR001680">
    <property type="entry name" value="WD40_rpt"/>
</dbReference>
<feature type="compositionally biased region" description="Pro residues" evidence="19">
    <location>
        <begin position="1208"/>
        <end position="1232"/>
    </location>
</feature>
<evidence type="ECO:0000313" key="22">
    <source>
        <dbReference type="Proteomes" id="UP001228049"/>
    </source>
</evidence>
<comment type="function">
    <text evidence="16">Component of the coat protein complex II (COPII) which promotes the formation of transport vesicles from the endoplasmic reticulum (ER). The coat has two main functions, the physical deformation of the endoplasmic reticulum membrane into vesicles and the selection of cargo molecules.</text>
</comment>
<dbReference type="Pfam" id="PF00255">
    <property type="entry name" value="GSHPx"/>
    <property type="match status" value="1"/>
</dbReference>
<dbReference type="Pfam" id="PF00400">
    <property type="entry name" value="WD40"/>
    <property type="match status" value="2"/>
</dbReference>
<dbReference type="SUPFAM" id="SSF52833">
    <property type="entry name" value="Thioredoxin-like"/>
    <property type="match status" value="1"/>
</dbReference>
<name>A0AAD9BF96_DISEL</name>
<dbReference type="InterPro" id="IPR008699">
    <property type="entry name" value="NDUFB8"/>
</dbReference>
<evidence type="ECO:0000256" key="14">
    <source>
        <dbReference type="ARBA" id="ARBA00023136"/>
    </source>
</evidence>
<dbReference type="PROSITE" id="PS50294">
    <property type="entry name" value="WD_REPEATS_REGION"/>
    <property type="match status" value="1"/>
</dbReference>
<evidence type="ECO:0000256" key="11">
    <source>
        <dbReference type="ARBA" id="ARBA00022892"/>
    </source>
</evidence>
<dbReference type="InterPro" id="IPR036249">
    <property type="entry name" value="Thioredoxin-like_sf"/>
</dbReference>
<evidence type="ECO:0000256" key="17">
    <source>
        <dbReference type="PROSITE-ProRule" id="PRU00221"/>
    </source>
</evidence>
<reference evidence="21" key="1">
    <citation type="submission" date="2023-04" db="EMBL/GenBank/DDBJ databases">
        <title>Chromosome-level genome of Chaenocephalus aceratus.</title>
        <authorList>
            <person name="Park H."/>
        </authorList>
    </citation>
    <scope>NUCLEOTIDE SEQUENCE</scope>
    <source>
        <strain evidence="21">DE</strain>
        <tissue evidence="21">Muscle</tissue>
    </source>
</reference>
<dbReference type="FunFam" id="1.20.940.10:FF:000001">
    <property type="entry name" value="Protein transport protein Sec31A isoform A"/>
    <property type="match status" value="1"/>
</dbReference>
<feature type="compositionally biased region" description="Pro residues" evidence="19">
    <location>
        <begin position="1269"/>
        <end position="1278"/>
    </location>
</feature>
<keyword evidence="11" id="KW-0931">ER-Golgi transport</keyword>
<dbReference type="PROSITE" id="PS00763">
    <property type="entry name" value="GLUTATHIONE_PEROXID_2"/>
    <property type="match status" value="1"/>
</dbReference>
<comment type="similarity">
    <text evidence="4">Belongs to the WD repeat SEC31 family.</text>
</comment>
<dbReference type="InterPro" id="IPR024298">
    <property type="entry name" value="Sec16_Sec23-bd"/>
</dbReference>
<keyword evidence="9" id="KW-0677">Repeat</keyword>
<feature type="repeat" description="WD" evidence="17">
    <location>
        <begin position="422"/>
        <end position="464"/>
    </location>
</feature>
<dbReference type="InterPro" id="IPR019775">
    <property type="entry name" value="WD40_repeat_CS"/>
</dbReference>
<feature type="domain" description="Sec16 Sec23-binding" evidence="20">
    <location>
        <begin position="877"/>
        <end position="1004"/>
    </location>
</feature>
<feature type="region of interest" description="Disordered" evidence="19">
    <location>
        <begin position="1321"/>
        <end position="1341"/>
    </location>
</feature>
<keyword evidence="14" id="KW-0472">Membrane</keyword>
<comment type="subcellular location">
    <subcellularLocation>
        <location evidence="1">Cytoplasmic vesicle</location>
        <location evidence="1">COPII-coated vesicle membrane</location>
        <topology evidence="1">Peripheral membrane protein</topology>
        <orientation evidence="1">Cytoplasmic side</orientation>
    </subcellularLocation>
    <subcellularLocation>
        <location evidence="2">Endoplasmic reticulum membrane</location>
        <topology evidence="2">Peripheral membrane protein</topology>
    </subcellularLocation>
</comment>
<dbReference type="PROSITE" id="PS51355">
    <property type="entry name" value="GLUTATHIONE_PEROXID_3"/>
    <property type="match status" value="1"/>
</dbReference>
<feature type="compositionally biased region" description="Pro residues" evidence="19">
    <location>
        <begin position="1112"/>
        <end position="1127"/>
    </location>
</feature>
<dbReference type="InterPro" id="IPR029760">
    <property type="entry name" value="GPX_CS"/>
</dbReference>
<keyword evidence="6" id="KW-0963">Cytoplasm</keyword>
<dbReference type="GO" id="GO:0005739">
    <property type="term" value="C:mitochondrion"/>
    <property type="evidence" value="ECO:0007669"/>
    <property type="project" value="InterPro"/>
</dbReference>